<dbReference type="AlphaFoldDB" id="A0A1W0VT67"/>
<name>A0A1W0VT67_SORBI</name>
<accession>A0A1W0VT67</accession>
<keyword evidence="3" id="KW-1185">Reference proteome</keyword>
<feature type="transmembrane region" description="Helical" evidence="1">
    <location>
        <begin position="51"/>
        <end position="77"/>
    </location>
</feature>
<protein>
    <submittedName>
        <fullName evidence="2">Uncharacterized protein</fullName>
    </submittedName>
</protein>
<organism evidence="2 3">
    <name type="scientific">Sorghum bicolor</name>
    <name type="common">Sorghum</name>
    <name type="synonym">Sorghum vulgare</name>
    <dbReference type="NCBI Taxonomy" id="4558"/>
    <lineage>
        <taxon>Eukaryota</taxon>
        <taxon>Viridiplantae</taxon>
        <taxon>Streptophyta</taxon>
        <taxon>Embryophyta</taxon>
        <taxon>Tracheophyta</taxon>
        <taxon>Spermatophyta</taxon>
        <taxon>Magnoliopsida</taxon>
        <taxon>Liliopsida</taxon>
        <taxon>Poales</taxon>
        <taxon>Poaceae</taxon>
        <taxon>PACMAD clade</taxon>
        <taxon>Panicoideae</taxon>
        <taxon>Andropogonodae</taxon>
        <taxon>Andropogoneae</taxon>
        <taxon>Sorghinae</taxon>
        <taxon>Sorghum</taxon>
    </lineage>
</organism>
<evidence type="ECO:0000313" key="2">
    <source>
        <dbReference type="EMBL" id="OQU76479.1"/>
    </source>
</evidence>
<keyword evidence="1" id="KW-0812">Transmembrane</keyword>
<dbReference type="InParanoid" id="A0A1W0VT67"/>
<dbReference type="Proteomes" id="UP000000768">
    <property type="component" value="Chromosome 10"/>
</dbReference>
<proteinExistence type="predicted"/>
<keyword evidence="1" id="KW-0472">Membrane</keyword>
<dbReference type="EMBL" id="CM000769">
    <property type="protein sequence ID" value="OQU76479.1"/>
    <property type="molecule type" value="Genomic_DNA"/>
</dbReference>
<sequence length="84" mass="9478">MSNPHKVAVSSMMPTPSIGLRFLHIGHGYYELSIVSWTCFVVDFSTALNQQYISCILVVFLVSQTINISCHTFVFLVSQTINMY</sequence>
<dbReference type="Gramene" id="OQU76479">
    <property type="protein sequence ID" value="OQU76479"/>
    <property type="gene ID" value="SORBI_3010G151801"/>
</dbReference>
<gene>
    <name evidence="2" type="ORF">SORBI_3010G151801</name>
</gene>
<reference evidence="3" key="2">
    <citation type="journal article" date="2018" name="Plant J.">
        <title>The Sorghum bicolor reference genome: improved assembly, gene annotations, a transcriptome atlas, and signatures of genome organization.</title>
        <authorList>
            <person name="McCormick R.F."/>
            <person name="Truong S.K."/>
            <person name="Sreedasyam A."/>
            <person name="Jenkins J."/>
            <person name="Shu S."/>
            <person name="Sims D."/>
            <person name="Kennedy M."/>
            <person name="Amirebrahimi M."/>
            <person name="Weers B.D."/>
            <person name="McKinley B."/>
            <person name="Mattison A."/>
            <person name="Morishige D.T."/>
            <person name="Grimwood J."/>
            <person name="Schmutz J."/>
            <person name="Mullet J.E."/>
        </authorList>
    </citation>
    <scope>NUCLEOTIDE SEQUENCE [LARGE SCALE GENOMIC DNA]</scope>
    <source>
        <strain evidence="3">cv. BTx623</strain>
    </source>
</reference>
<keyword evidence="1" id="KW-1133">Transmembrane helix</keyword>
<evidence type="ECO:0000256" key="1">
    <source>
        <dbReference type="SAM" id="Phobius"/>
    </source>
</evidence>
<evidence type="ECO:0000313" key="3">
    <source>
        <dbReference type="Proteomes" id="UP000000768"/>
    </source>
</evidence>
<reference evidence="2 3" key="1">
    <citation type="journal article" date="2009" name="Nature">
        <title>The Sorghum bicolor genome and the diversification of grasses.</title>
        <authorList>
            <person name="Paterson A.H."/>
            <person name="Bowers J.E."/>
            <person name="Bruggmann R."/>
            <person name="Dubchak I."/>
            <person name="Grimwood J."/>
            <person name="Gundlach H."/>
            <person name="Haberer G."/>
            <person name="Hellsten U."/>
            <person name="Mitros T."/>
            <person name="Poliakov A."/>
            <person name="Schmutz J."/>
            <person name="Spannagl M."/>
            <person name="Tang H."/>
            <person name="Wang X."/>
            <person name="Wicker T."/>
            <person name="Bharti A.K."/>
            <person name="Chapman J."/>
            <person name="Feltus F.A."/>
            <person name="Gowik U."/>
            <person name="Grigoriev I.V."/>
            <person name="Lyons E."/>
            <person name="Maher C.A."/>
            <person name="Martis M."/>
            <person name="Narechania A."/>
            <person name="Otillar R.P."/>
            <person name="Penning B.W."/>
            <person name="Salamov A.A."/>
            <person name="Wang Y."/>
            <person name="Zhang L."/>
            <person name="Carpita N.C."/>
            <person name="Freeling M."/>
            <person name="Gingle A.R."/>
            <person name="Hash C.T."/>
            <person name="Keller B."/>
            <person name="Klein P."/>
            <person name="Kresovich S."/>
            <person name="McCann M.C."/>
            <person name="Ming R."/>
            <person name="Peterson D.G."/>
            <person name="Mehboob-ur-Rahman"/>
            <person name="Ware D."/>
            <person name="Westhoff P."/>
            <person name="Mayer K.F."/>
            <person name="Messing J."/>
            <person name="Rokhsar D.S."/>
        </authorList>
    </citation>
    <scope>NUCLEOTIDE SEQUENCE [LARGE SCALE GENOMIC DNA]</scope>
    <source>
        <strain evidence="3">cv. BTx623</strain>
    </source>
</reference>